<organism evidence="2 4">
    <name type="scientific">Haloterrigena gelatinilytica</name>
    <dbReference type="NCBI Taxonomy" id="2741724"/>
    <lineage>
        <taxon>Archaea</taxon>
        <taxon>Methanobacteriati</taxon>
        <taxon>Methanobacteriota</taxon>
        <taxon>Stenosarchaea group</taxon>
        <taxon>Halobacteria</taxon>
        <taxon>Halobacteriales</taxon>
        <taxon>Natrialbaceae</taxon>
        <taxon>Haloterrigena</taxon>
    </lineage>
</organism>
<gene>
    <name evidence="2" type="ORF">HT576_09570</name>
    <name evidence="3" type="ORF">HTZ84_11820</name>
</gene>
<reference evidence="2 5" key="1">
    <citation type="submission" date="2020-06" db="EMBL/GenBank/DDBJ databases">
        <title>Haloterrigena sp. nov., an extremely halophilic archaeon isolated from a saline sediment.</title>
        <authorList>
            <person name="Liu B.-B."/>
        </authorList>
    </citation>
    <scope>NUCLEOTIDE SEQUENCE</scope>
    <source>
        <strain evidence="2">SYSU A121-1</strain>
        <strain evidence="3 5">SYSU A558-1</strain>
    </source>
</reference>
<evidence type="ECO:0000313" key="4">
    <source>
        <dbReference type="Proteomes" id="UP000728647"/>
    </source>
</evidence>
<dbReference type="AlphaFoldDB" id="A0A8J8GMW9"/>
<sequence>MFGDRTPSEATETERESGRRVGAVALLLVAILGALAVALGARRRERATLEPPF</sequence>
<dbReference type="EMBL" id="JABURA010000001">
    <property type="protein sequence ID" value="NUB91267.1"/>
    <property type="molecule type" value="Genomic_DNA"/>
</dbReference>
<keyword evidence="1" id="KW-0472">Membrane</keyword>
<evidence type="ECO:0000313" key="3">
    <source>
        <dbReference type="EMBL" id="NUC72989.1"/>
    </source>
</evidence>
<proteinExistence type="predicted"/>
<dbReference type="Proteomes" id="UP000728647">
    <property type="component" value="Unassembled WGS sequence"/>
</dbReference>
<evidence type="ECO:0000313" key="5">
    <source>
        <dbReference type="Proteomes" id="UP001016761"/>
    </source>
</evidence>
<comment type="caution">
    <text evidence="2">The sequence shown here is derived from an EMBL/GenBank/DDBJ whole genome shotgun (WGS) entry which is preliminary data.</text>
</comment>
<dbReference type="RefSeq" id="WP_160168003.1">
    <property type="nucleotide sequence ID" value="NZ_JABUQZ010000001.1"/>
</dbReference>
<dbReference type="EMBL" id="JABUQZ010000001">
    <property type="protein sequence ID" value="NUC72989.1"/>
    <property type="molecule type" value="Genomic_DNA"/>
</dbReference>
<protein>
    <submittedName>
        <fullName evidence="2">Uncharacterized protein</fullName>
    </submittedName>
</protein>
<accession>A0A8J8GMW9</accession>
<name>A0A8J8GMW9_9EURY</name>
<keyword evidence="1" id="KW-0812">Transmembrane</keyword>
<keyword evidence="1" id="KW-1133">Transmembrane helix</keyword>
<dbReference type="Proteomes" id="UP001016761">
    <property type="component" value="Unassembled WGS sequence"/>
</dbReference>
<evidence type="ECO:0000313" key="2">
    <source>
        <dbReference type="EMBL" id="NUB91267.1"/>
    </source>
</evidence>
<feature type="transmembrane region" description="Helical" evidence="1">
    <location>
        <begin position="20"/>
        <end position="41"/>
    </location>
</feature>
<keyword evidence="5" id="KW-1185">Reference proteome</keyword>
<evidence type="ECO:0000256" key="1">
    <source>
        <dbReference type="SAM" id="Phobius"/>
    </source>
</evidence>